<gene>
    <name evidence="12" type="ORF">A2160_04655</name>
</gene>
<dbReference type="SMART" id="SM01016">
    <property type="entry name" value="Arg_tRNA_synt_N"/>
    <property type="match status" value="1"/>
</dbReference>
<name>A0A1F5E488_9BACT</name>
<dbReference type="GO" id="GO:0005524">
    <property type="term" value="F:ATP binding"/>
    <property type="evidence" value="ECO:0007669"/>
    <property type="project" value="UniProtKB-KW"/>
</dbReference>
<comment type="catalytic activity">
    <reaction evidence="8">
        <text>tRNA(Arg) + L-arginine + ATP = L-arginyl-tRNA(Arg) + AMP + diphosphate</text>
        <dbReference type="Rhea" id="RHEA:20301"/>
        <dbReference type="Rhea" id="RHEA-COMP:9658"/>
        <dbReference type="Rhea" id="RHEA-COMP:9673"/>
        <dbReference type="ChEBI" id="CHEBI:30616"/>
        <dbReference type="ChEBI" id="CHEBI:32682"/>
        <dbReference type="ChEBI" id="CHEBI:33019"/>
        <dbReference type="ChEBI" id="CHEBI:78442"/>
        <dbReference type="ChEBI" id="CHEBI:78513"/>
        <dbReference type="ChEBI" id="CHEBI:456215"/>
        <dbReference type="EC" id="6.1.1.19"/>
    </reaction>
</comment>
<keyword evidence="6 9" id="KW-0648">Protein biosynthesis</keyword>
<evidence type="ECO:0000256" key="8">
    <source>
        <dbReference type="ARBA" id="ARBA00049339"/>
    </source>
</evidence>
<dbReference type="Proteomes" id="UP000177006">
    <property type="component" value="Unassembled WGS sequence"/>
</dbReference>
<organism evidence="12 13">
    <name type="scientific">Candidatus Beckwithbacteria bacterium RBG_13_42_9</name>
    <dbReference type="NCBI Taxonomy" id="1797457"/>
    <lineage>
        <taxon>Bacteria</taxon>
        <taxon>Candidatus Beckwithiibacteriota</taxon>
    </lineage>
</organism>
<dbReference type="GO" id="GO:0006420">
    <property type="term" value="P:arginyl-tRNA aminoacylation"/>
    <property type="evidence" value="ECO:0007669"/>
    <property type="project" value="InterPro"/>
</dbReference>
<evidence type="ECO:0000259" key="11">
    <source>
        <dbReference type="SMART" id="SM01016"/>
    </source>
</evidence>
<feature type="domain" description="DALR anticodon binding" evidence="10">
    <location>
        <begin position="505"/>
        <end position="657"/>
    </location>
</feature>
<accession>A0A1F5E488</accession>
<dbReference type="InterPro" id="IPR009080">
    <property type="entry name" value="tRNAsynth_Ia_anticodon-bd"/>
</dbReference>
<comment type="similarity">
    <text evidence="1 9">Belongs to the class-I aminoacyl-tRNA synthetase family.</text>
</comment>
<dbReference type="InterPro" id="IPR008909">
    <property type="entry name" value="DALR_anticod-bd"/>
</dbReference>
<dbReference type="SUPFAM" id="SSF55190">
    <property type="entry name" value="Arginyl-tRNA synthetase (ArgRS), N-terminal 'additional' domain"/>
    <property type="match status" value="1"/>
</dbReference>
<dbReference type="InterPro" id="IPR001278">
    <property type="entry name" value="Arg-tRNA-ligase"/>
</dbReference>
<evidence type="ECO:0000256" key="5">
    <source>
        <dbReference type="ARBA" id="ARBA00022840"/>
    </source>
</evidence>
<dbReference type="InterPro" id="IPR014729">
    <property type="entry name" value="Rossmann-like_a/b/a_fold"/>
</dbReference>
<dbReference type="EC" id="6.1.1.19" evidence="2"/>
<dbReference type="Gene3D" id="1.10.730.10">
    <property type="entry name" value="Isoleucyl-tRNA Synthetase, Domain 1"/>
    <property type="match status" value="1"/>
</dbReference>
<dbReference type="GO" id="GO:0004814">
    <property type="term" value="F:arginine-tRNA ligase activity"/>
    <property type="evidence" value="ECO:0007669"/>
    <property type="project" value="UniProtKB-EC"/>
</dbReference>
<evidence type="ECO:0000256" key="3">
    <source>
        <dbReference type="ARBA" id="ARBA00022598"/>
    </source>
</evidence>
<dbReference type="SUPFAM" id="SSF47323">
    <property type="entry name" value="Anticodon-binding domain of a subclass of class I aminoacyl-tRNA synthetases"/>
    <property type="match status" value="1"/>
</dbReference>
<reference evidence="12 13" key="1">
    <citation type="journal article" date="2016" name="Nat. Commun.">
        <title>Thousands of microbial genomes shed light on interconnected biogeochemical processes in an aquifer system.</title>
        <authorList>
            <person name="Anantharaman K."/>
            <person name="Brown C.T."/>
            <person name="Hug L.A."/>
            <person name="Sharon I."/>
            <person name="Castelle C.J."/>
            <person name="Probst A.J."/>
            <person name="Thomas B.C."/>
            <person name="Singh A."/>
            <person name="Wilkins M.J."/>
            <person name="Karaoz U."/>
            <person name="Brodie E.L."/>
            <person name="Williams K.H."/>
            <person name="Hubbard S.S."/>
            <person name="Banfield J.F."/>
        </authorList>
    </citation>
    <scope>NUCLEOTIDE SEQUENCE [LARGE SCALE GENOMIC DNA]</scope>
</reference>
<dbReference type="PRINTS" id="PR01038">
    <property type="entry name" value="TRNASYNTHARG"/>
</dbReference>
<dbReference type="Gene3D" id="3.30.1360.70">
    <property type="entry name" value="Arginyl tRNA synthetase N-terminal domain"/>
    <property type="match status" value="1"/>
</dbReference>
<dbReference type="Gene3D" id="3.40.50.620">
    <property type="entry name" value="HUPs"/>
    <property type="match status" value="1"/>
</dbReference>
<dbReference type="InterPro" id="IPR036695">
    <property type="entry name" value="Arg-tRNA-synth_N_sf"/>
</dbReference>
<dbReference type="Pfam" id="PF03485">
    <property type="entry name" value="Arg_tRNA_synt_N"/>
    <property type="match status" value="1"/>
</dbReference>
<evidence type="ECO:0000256" key="4">
    <source>
        <dbReference type="ARBA" id="ARBA00022741"/>
    </source>
</evidence>
<evidence type="ECO:0000256" key="6">
    <source>
        <dbReference type="ARBA" id="ARBA00022917"/>
    </source>
</evidence>
<evidence type="ECO:0000256" key="1">
    <source>
        <dbReference type="ARBA" id="ARBA00005594"/>
    </source>
</evidence>
<dbReference type="SUPFAM" id="SSF52374">
    <property type="entry name" value="Nucleotidylyl transferase"/>
    <property type="match status" value="1"/>
</dbReference>
<evidence type="ECO:0000256" key="2">
    <source>
        <dbReference type="ARBA" id="ARBA00012837"/>
    </source>
</evidence>
<keyword evidence="3 9" id="KW-0436">Ligase</keyword>
<evidence type="ECO:0000256" key="9">
    <source>
        <dbReference type="RuleBase" id="RU363038"/>
    </source>
</evidence>
<protein>
    <recommendedName>
        <fullName evidence="2">arginine--tRNA ligase</fullName>
        <ecNumber evidence="2">6.1.1.19</ecNumber>
    </recommendedName>
</protein>
<dbReference type="Pfam" id="PF05746">
    <property type="entry name" value="DALR_1"/>
    <property type="match status" value="2"/>
</dbReference>
<keyword evidence="7 9" id="KW-0030">Aminoacyl-tRNA synthetase</keyword>
<feature type="domain" description="Arginyl tRNA synthetase N-terminal" evidence="11">
    <location>
        <begin position="11"/>
        <end position="113"/>
    </location>
</feature>
<dbReference type="InterPro" id="IPR005148">
    <property type="entry name" value="Arg-tRNA-synth_N"/>
</dbReference>
<sequence>MINKTTFDITQEIKYAILEAIKSLGLEVGPDQIKLEHPGNEDYGDYSSNIALKVNEQASNIAIKQYSNKAIGQADNPMELAKAIAGKIFLNGSIALWLDRCNAVAPGFINLWLKNDYLVSEMERVLTQKEKYGQNRSLTGKKIMVEFAHPNTHKAFHIGHLRNISTGEAVVRILEHNGAQVVRTNYQGDVGIHIAKCLWGIKQDKTFLLKASADWSLEQKAKYMGKAYVVGSDSYDKSDQADQEIKDINYLIYAAAQKYQQKEHGIQPGSTDYMKFVKGSAFSLDEIYELWVETRQWSLDYFDSIYQRVGSHFDRCYFESQCLRGIDKCYEALERGILTKSQGAIVFDGNPYGLDTRVFVNSLGLPTYEGKELGLVPMELSDFGHIDRIIHVVTPEQTSFFQVTFKVEELLGIQKDQQYHLAYNWVKLKQGKMSSRVGNVILGEWVLDEAKKRIKKAFPKTDDETIEAIAVGAAKHAFLKTGTDNEIAFDFDESISLDGNSGPYVQYTHARTQSVLAKSQSSKVKGQNDNAKLKTSLITNPNPNLNDEERAILRYLYRFPEVVRQAGEDYAPNLICIYLYELAQRFNVFYNKHRILQLKSQKSKVKTTTQKSKLETGAFSLHPLAGGSAFRLLLTAAVGQILQTGLTLLGIPAPEKM</sequence>
<evidence type="ECO:0000313" key="13">
    <source>
        <dbReference type="Proteomes" id="UP000177006"/>
    </source>
</evidence>
<dbReference type="AlphaFoldDB" id="A0A1F5E488"/>
<evidence type="ECO:0000313" key="12">
    <source>
        <dbReference type="EMBL" id="OGD62094.1"/>
    </source>
</evidence>
<proteinExistence type="inferred from homology"/>
<dbReference type="PANTHER" id="PTHR11956:SF5">
    <property type="entry name" value="ARGININE--TRNA LIGASE, CYTOPLASMIC"/>
    <property type="match status" value="1"/>
</dbReference>
<keyword evidence="4 9" id="KW-0547">Nucleotide-binding</keyword>
<dbReference type="STRING" id="1797457.A2160_04655"/>
<dbReference type="InterPro" id="IPR035684">
    <property type="entry name" value="ArgRS_core"/>
</dbReference>
<dbReference type="PANTHER" id="PTHR11956">
    <property type="entry name" value="ARGINYL-TRNA SYNTHETASE"/>
    <property type="match status" value="1"/>
</dbReference>
<evidence type="ECO:0000256" key="7">
    <source>
        <dbReference type="ARBA" id="ARBA00023146"/>
    </source>
</evidence>
<dbReference type="Pfam" id="PF00750">
    <property type="entry name" value="tRNA-synt_1d"/>
    <property type="match status" value="2"/>
</dbReference>
<keyword evidence="5 9" id="KW-0067">ATP-binding</keyword>
<dbReference type="SMART" id="SM00836">
    <property type="entry name" value="DALR_1"/>
    <property type="match status" value="1"/>
</dbReference>
<comment type="caution">
    <text evidence="12">The sequence shown here is derived from an EMBL/GenBank/DDBJ whole genome shotgun (WGS) entry which is preliminary data.</text>
</comment>
<dbReference type="EMBL" id="MEZK01000026">
    <property type="protein sequence ID" value="OGD62094.1"/>
    <property type="molecule type" value="Genomic_DNA"/>
</dbReference>
<evidence type="ECO:0000259" key="10">
    <source>
        <dbReference type="SMART" id="SM00836"/>
    </source>
</evidence>
<dbReference type="GO" id="GO:0005737">
    <property type="term" value="C:cytoplasm"/>
    <property type="evidence" value="ECO:0007669"/>
    <property type="project" value="InterPro"/>
</dbReference>